<accession>A0AA40FJZ5</accession>
<gene>
    <name evidence="1" type="ORF">K0M31_012656</name>
</gene>
<evidence type="ECO:0000313" key="1">
    <source>
        <dbReference type="EMBL" id="KAK1120296.1"/>
    </source>
</evidence>
<evidence type="ECO:0000313" key="2">
    <source>
        <dbReference type="Proteomes" id="UP001177670"/>
    </source>
</evidence>
<name>A0AA40FJZ5_9HYME</name>
<comment type="caution">
    <text evidence="1">The sequence shown here is derived from an EMBL/GenBank/DDBJ whole genome shotgun (WGS) entry which is preliminary data.</text>
</comment>
<organism evidence="1 2">
    <name type="scientific">Melipona bicolor</name>
    <dbReference type="NCBI Taxonomy" id="60889"/>
    <lineage>
        <taxon>Eukaryota</taxon>
        <taxon>Metazoa</taxon>
        <taxon>Ecdysozoa</taxon>
        <taxon>Arthropoda</taxon>
        <taxon>Hexapoda</taxon>
        <taxon>Insecta</taxon>
        <taxon>Pterygota</taxon>
        <taxon>Neoptera</taxon>
        <taxon>Endopterygota</taxon>
        <taxon>Hymenoptera</taxon>
        <taxon>Apocrita</taxon>
        <taxon>Aculeata</taxon>
        <taxon>Apoidea</taxon>
        <taxon>Anthophila</taxon>
        <taxon>Apidae</taxon>
        <taxon>Melipona</taxon>
    </lineage>
</organism>
<sequence length="61" mass="6747">MLNMHTNDEASDTDVFGPGTSVADLSAVDQRANPAYLTEMRYLNVWASLWMGKLDASAIKR</sequence>
<reference evidence="1" key="1">
    <citation type="submission" date="2021-10" db="EMBL/GenBank/DDBJ databases">
        <title>Melipona bicolor Genome sequencing and assembly.</title>
        <authorList>
            <person name="Araujo N.S."/>
            <person name="Arias M.C."/>
        </authorList>
    </citation>
    <scope>NUCLEOTIDE SEQUENCE</scope>
    <source>
        <strain evidence="1">USP_2M_L1-L4_2017</strain>
        <tissue evidence="1">Whole body</tissue>
    </source>
</reference>
<dbReference type="Proteomes" id="UP001177670">
    <property type="component" value="Unassembled WGS sequence"/>
</dbReference>
<protein>
    <submittedName>
        <fullName evidence="1">Uncharacterized protein</fullName>
    </submittedName>
</protein>
<dbReference type="AlphaFoldDB" id="A0AA40FJZ5"/>
<proteinExistence type="predicted"/>
<keyword evidence="2" id="KW-1185">Reference proteome</keyword>
<dbReference type="EMBL" id="JAHYIQ010000032">
    <property type="protein sequence ID" value="KAK1120296.1"/>
    <property type="molecule type" value="Genomic_DNA"/>
</dbReference>